<organism evidence="1 2">
    <name type="scientific">Cochliobolus sativus</name>
    <name type="common">Common root rot and spot blotch fungus</name>
    <name type="synonym">Bipolaris sorokiniana</name>
    <dbReference type="NCBI Taxonomy" id="45130"/>
    <lineage>
        <taxon>Eukaryota</taxon>
        <taxon>Fungi</taxon>
        <taxon>Dikarya</taxon>
        <taxon>Ascomycota</taxon>
        <taxon>Pezizomycotina</taxon>
        <taxon>Dothideomycetes</taxon>
        <taxon>Pleosporomycetidae</taxon>
        <taxon>Pleosporales</taxon>
        <taxon>Pleosporineae</taxon>
        <taxon>Pleosporaceae</taxon>
        <taxon>Bipolaris</taxon>
    </lineage>
</organism>
<dbReference type="EMBL" id="WNKQ01000041">
    <property type="protein sequence ID" value="KAF5843979.1"/>
    <property type="molecule type" value="Genomic_DNA"/>
</dbReference>
<proteinExistence type="predicted"/>
<accession>A0A8H5Z953</accession>
<evidence type="ECO:0000313" key="2">
    <source>
        <dbReference type="Proteomes" id="UP000624244"/>
    </source>
</evidence>
<dbReference type="Proteomes" id="UP000624244">
    <property type="component" value="Unassembled WGS sequence"/>
</dbReference>
<comment type="caution">
    <text evidence="1">The sequence shown here is derived from an EMBL/GenBank/DDBJ whole genome shotgun (WGS) entry which is preliminary data.</text>
</comment>
<protein>
    <submittedName>
        <fullName evidence="1">Uncharacterized protein</fullName>
    </submittedName>
</protein>
<evidence type="ECO:0000313" key="1">
    <source>
        <dbReference type="EMBL" id="KAF5843979.1"/>
    </source>
</evidence>
<sequence>MQNLESLRHWKLNREAWGLHLQPIVNAPIQRLQILNLHGISKCKESPLIVDPNSFRTASFTSLTVSDYEESPQSTAALIQWPAQLEHFKFDSFYNNSSMMNYPMFQAWLSSHSESLKSIDIGYLSRNGGENKHVFDTTVFHNLESLTLSR</sequence>
<name>A0A8H5Z953_COCSA</name>
<gene>
    <name evidence="1" type="ORF">GGP41_005493</name>
</gene>
<dbReference type="AlphaFoldDB" id="A0A8H5Z953"/>
<reference evidence="1" key="1">
    <citation type="submission" date="2019-11" db="EMBL/GenBank/DDBJ databases">
        <title>Bipolaris sorokiniana Genome sequencing.</title>
        <authorList>
            <person name="Wang H."/>
        </authorList>
    </citation>
    <scope>NUCLEOTIDE SEQUENCE</scope>
</reference>